<dbReference type="EMBL" id="CM001888">
    <property type="protein sequence ID" value="EOY18005.1"/>
    <property type="molecule type" value="Genomic_DNA"/>
</dbReference>
<evidence type="ECO:0000256" key="17">
    <source>
        <dbReference type="SAM" id="Coils"/>
    </source>
</evidence>
<sequence>MAQGGSMESAAARYESTLDALSSLITKRSRADKSNKGDRFDLLFDYLKILELEEAISEMKIIHVAGTKGKGSTCTFAESILRNCGFRTGLFTSPHLIDVRERFRLDGVEICEEKFLEYFWWCYDRLKEKTNEDVPMPTYFRFLALLAFKIFAAEQVDVAILEVGLGGKFDATNVVQTPIVCGISSLGYDHMEILGNTLGEIAGEKAGIFKQGIPAFTVAQPDEAMHVLEEKASKLNVQLQVAHPLDASLLNGLKLSLKGEHQYLNAGLAVALCSTWLQRTGHPITNSNQTGSLPEQFIKGLTTASLQGRAQIVCDQFTDIESPGDLVFYLDGAHSPESMEACGRWFSLCIKEGNQQANLNYQTQDYTESSSEVAQQQTDERYKKDTAQILLFNCMSVRDPQLLLPHLMRACASHGVCFKKALFVPNISVYHKVGSHTLPTTDPQVDLSWQFTLQRVWENLMLGDKGGEAINTDQACEEVKDDTGMSVRSCNNSSVFSSLPLAIKWLRDAAQKDQFVRFQVLVTGSLHLVEAIVSLAIERISDLLIHEAVYLHGVREEVQRLKAELERMKAELERMKSCLKVADNKQDQNELTCTLVRQIRDLAYEAEDVIDTFILHVAHQGGFHGIIKRFTKPFHLHKIGVKVKAIQTKLEDISKSLPAYDQISGREGSNSISEMQQRLRRTYSHVEEEDVVSLEGITNEVLAQLMTEEDRLHVVVSIVGMGGIGKTTLAKKVYNHIDVKGHFDCFAWTFISRQCMPRDVLHDLLIKVLCPSTQERELIDKLKENELIKRLYDVLKEKHYLIVLDDIWRNEDWNSLKSAFPRGKRGSKILFTTRNRDVPLLADPCNSPIELPVLTDNGSWKLFRMKAFRGNKIESHACPEELEMLGREMVKKCGGLPLAIAALGGLLATKKSRAQWEMVHRNINAHINKFQQQDHHYGAVNEILALSYNELPFHLKPCFLYLGHYPEDWEISKKELIRLWIAEGFISPSWENEGMLMEDVAEQFLEELINRCLVQVGKRDYTGIGVKTCHIHDLLRDLCIRKAQEENFLGIIQPPINENNGNSLHVTLTASMARRIAIHPNKRVLNLMKRDMMKWHVSNEIGNLHHLRYLGLECSGRIILPQSIGKLKSLHTLYLRNQALTRIPNVLFQLKRLRHIIVQNYNGWEGVHKFLLPSDASKSIETLKYIRVETLIENSAALILTNVKNLGIIFERSKDVEPILKALVESHRLCSLRMSLQDSIPFPDLEPLSRCHHLSKLSLRGMIQEDPHSSLHVLKFLPANITKLTLSSCMMNQDPMAVLGKLPHLRTLRLWYKSYTGSKMVCSANEFLQLDFLYIGGLKELEEWQIEEGAMPHLQRLRMHDVENLRTFPEGLRYIFALQELELILMRQSLVERIQVIDGREGKDFSKVRHIPSIQIIDTLDDRKL</sequence>
<dbReference type="GO" id="GO:0005524">
    <property type="term" value="F:ATP binding"/>
    <property type="evidence" value="ECO:0007669"/>
    <property type="project" value="UniProtKB-KW"/>
</dbReference>
<dbReference type="EC" id="6.3.2.17" evidence="4"/>
<dbReference type="InterPro" id="IPR018109">
    <property type="entry name" value="Folylpolyglutamate_synth_CS"/>
</dbReference>
<evidence type="ECO:0000256" key="9">
    <source>
        <dbReference type="ARBA" id="ARBA00022737"/>
    </source>
</evidence>
<dbReference type="Gene3D" id="3.40.1190.10">
    <property type="entry name" value="Mur-like, catalytic domain"/>
    <property type="match status" value="1"/>
</dbReference>
<evidence type="ECO:0000256" key="12">
    <source>
        <dbReference type="ARBA" id="ARBA00022840"/>
    </source>
</evidence>
<dbReference type="InterPro" id="IPR041118">
    <property type="entry name" value="Rx_N"/>
</dbReference>
<dbReference type="InterPro" id="IPR055414">
    <property type="entry name" value="LRR_R13L4/SHOC2-like"/>
</dbReference>
<protein>
    <recommendedName>
        <fullName evidence="5">Folylpolyglutamate synthase</fullName>
        <ecNumber evidence="4">6.3.2.17</ecNumber>
    </recommendedName>
    <alternativeName>
        <fullName evidence="15">Folylpoly-gamma-glutamate synthetase</fullName>
    </alternativeName>
    <alternativeName>
        <fullName evidence="14">Tetrahydrofolylpolyglutamate synthase</fullName>
    </alternativeName>
</protein>
<dbReference type="GO" id="GO:0043531">
    <property type="term" value="F:ADP binding"/>
    <property type="evidence" value="ECO:0007669"/>
    <property type="project" value="InterPro"/>
</dbReference>
<keyword evidence="11" id="KW-0611">Plant defense</keyword>
<keyword evidence="7" id="KW-0436">Ligase</keyword>
<reference evidence="22 23" key="1">
    <citation type="journal article" date="2013" name="Genome Biol.">
        <title>The genome sequence of the most widely cultivated cacao type and its use to identify candidate genes regulating pod color.</title>
        <authorList>
            <person name="Motamayor J.C."/>
            <person name="Mockaitis K."/>
            <person name="Schmutz J."/>
            <person name="Haiminen N."/>
            <person name="Iii D.L."/>
            <person name="Cornejo O."/>
            <person name="Findley S.D."/>
            <person name="Zheng P."/>
            <person name="Utro F."/>
            <person name="Royaert S."/>
            <person name="Saski C."/>
            <person name="Jenkins J."/>
            <person name="Podicheti R."/>
            <person name="Zhao M."/>
            <person name="Scheffler B.E."/>
            <person name="Stack J.C."/>
            <person name="Feltus F.A."/>
            <person name="Mustiga G.M."/>
            <person name="Amores F."/>
            <person name="Phillips W."/>
            <person name="Marelli J.P."/>
            <person name="May G.D."/>
            <person name="Shapiro H."/>
            <person name="Ma J."/>
            <person name="Bustamante C.D."/>
            <person name="Schnell R.J."/>
            <person name="Main D."/>
            <person name="Gilbert D."/>
            <person name="Parida L."/>
            <person name="Kuhn D.N."/>
        </authorList>
    </citation>
    <scope>NUCLEOTIDE SEQUENCE [LARGE SCALE GENOMIC DNA]</scope>
    <source>
        <strain evidence="23">cv. Matina 1-6</strain>
    </source>
</reference>
<comment type="pathway">
    <text evidence="2">Cofactor biosynthesis; tetrahydrofolylpolyglutamate biosynthesis.</text>
</comment>
<evidence type="ECO:0000256" key="7">
    <source>
        <dbReference type="ARBA" id="ARBA00022598"/>
    </source>
</evidence>
<dbReference type="InterPro" id="IPR036565">
    <property type="entry name" value="Mur-like_cat_sf"/>
</dbReference>
<evidence type="ECO:0000256" key="5">
    <source>
        <dbReference type="ARBA" id="ARBA00018660"/>
    </source>
</evidence>
<dbReference type="InterPro" id="IPR002182">
    <property type="entry name" value="NB-ARC"/>
</dbReference>
<keyword evidence="17" id="KW-0175">Coiled coil</keyword>
<dbReference type="Gene3D" id="1.10.10.10">
    <property type="entry name" value="Winged helix-like DNA-binding domain superfamily/Winged helix DNA-binding domain"/>
    <property type="match status" value="1"/>
</dbReference>
<evidence type="ECO:0000256" key="15">
    <source>
        <dbReference type="ARBA" id="ARBA00030876"/>
    </source>
</evidence>
<evidence type="ECO:0000256" key="8">
    <source>
        <dbReference type="ARBA" id="ARBA00022723"/>
    </source>
</evidence>
<dbReference type="PANTHER" id="PTHR11136:SF16">
    <property type="entry name" value="FOLYLPOLYGLUTAMATE SYNTHASE"/>
    <property type="match status" value="1"/>
</dbReference>
<dbReference type="GO" id="GO:0006730">
    <property type="term" value="P:one-carbon metabolic process"/>
    <property type="evidence" value="ECO:0007669"/>
    <property type="project" value="UniProtKB-KW"/>
</dbReference>
<dbReference type="SUPFAM" id="SSF53244">
    <property type="entry name" value="MurD-like peptide ligases, peptide-binding domain"/>
    <property type="match status" value="1"/>
</dbReference>
<proteinExistence type="inferred from homology"/>
<evidence type="ECO:0000259" key="20">
    <source>
        <dbReference type="Pfam" id="PF23559"/>
    </source>
</evidence>
<dbReference type="Pfam" id="PF18052">
    <property type="entry name" value="Rx_N"/>
    <property type="match status" value="1"/>
</dbReference>
<dbReference type="InParanoid" id="A0A061FL03"/>
<accession>A0A061FL03</accession>
<dbReference type="GO" id="GO:0005737">
    <property type="term" value="C:cytoplasm"/>
    <property type="evidence" value="ECO:0000318"/>
    <property type="project" value="GO_Central"/>
</dbReference>
<dbReference type="Pfam" id="PF23559">
    <property type="entry name" value="WHD_DRP"/>
    <property type="match status" value="1"/>
</dbReference>
<dbReference type="FunFam" id="3.90.190.20:FF:000011">
    <property type="entry name" value="Folylpolyglutamate synthase"/>
    <property type="match status" value="1"/>
</dbReference>
<feature type="coiled-coil region" evidence="17">
    <location>
        <begin position="551"/>
        <end position="585"/>
    </location>
</feature>
<evidence type="ECO:0000259" key="19">
    <source>
        <dbReference type="Pfam" id="PF18052"/>
    </source>
</evidence>
<evidence type="ECO:0000256" key="11">
    <source>
        <dbReference type="ARBA" id="ARBA00022821"/>
    </source>
</evidence>
<dbReference type="Gene3D" id="1.10.8.430">
    <property type="entry name" value="Helical domain of apoptotic protease-activating factors"/>
    <property type="match status" value="1"/>
</dbReference>
<feature type="domain" description="Disease resistance R13L4/SHOC-2-like LRR" evidence="21">
    <location>
        <begin position="1083"/>
        <end position="1385"/>
    </location>
</feature>
<organism evidence="22 23">
    <name type="scientific">Theobroma cacao</name>
    <name type="common">Cacao</name>
    <name type="synonym">Cocoa</name>
    <dbReference type="NCBI Taxonomy" id="3641"/>
    <lineage>
        <taxon>Eukaryota</taxon>
        <taxon>Viridiplantae</taxon>
        <taxon>Streptophyta</taxon>
        <taxon>Embryophyta</taxon>
        <taxon>Tracheophyta</taxon>
        <taxon>Spermatophyta</taxon>
        <taxon>Magnoliopsida</taxon>
        <taxon>eudicotyledons</taxon>
        <taxon>Gunneridae</taxon>
        <taxon>Pentapetalae</taxon>
        <taxon>rosids</taxon>
        <taxon>malvids</taxon>
        <taxon>Malvales</taxon>
        <taxon>Malvaceae</taxon>
        <taxon>Byttnerioideae</taxon>
        <taxon>Theobroma</taxon>
    </lineage>
</organism>
<dbReference type="Pfam" id="PF23598">
    <property type="entry name" value="LRR_14"/>
    <property type="match status" value="1"/>
</dbReference>
<comment type="catalytic activity">
    <reaction evidence="16">
        <text>(6S)-5,6,7,8-tetrahydrofolyl-(gamma-L-Glu)(n) + L-glutamate + ATP = (6S)-5,6,7,8-tetrahydrofolyl-(gamma-L-Glu)(n+1) + ADP + phosphate + H(+)</text>
        <dbReference type="Rhea" id="RHEA:10580"/>
        <dbReference type="Rhea" id="RHEA-COMP:14738"/>
        <dbReference type="Rhea" id="RHEA-COMP:14740"/>
        <dbReference type="ChEBI" id="CHEBI:15378"/>
        <dbReference type="ChEBI" id="CHEBI:29985"/>
        <dbReference type="ChEBI" id="CHEBI:30616"/>
        <dbReference type="ChEBI" id="CHEBI:43474"/>
        <dbReference type="ChEBI" id="CHEBI:141005"/>
        <dbReference type="ChEBI" id="CHEBI:456216"/>
        <dbReference type="EC" id="6.3.2.17"/>
    </reaction>
</comment>
<dbReference type="CDD" id="cd14798">
    <property type="entry name" value="RX-CC_like"/>
    <property type="match status" value="1"/>
</dbReference>
<dbReference type="eggNOG" id="KOG4658">
    <property type="taxonomic scope" value="Eukaryota"/>
</dbReference>
<evidence type="ECO:0000256" key="14">
    <source>
        <dbReference type="ARBA" id="ARBA00030592"/>
    </source>
</evidence>
<keyword evidence="12" id="KW-0067">ATP-binding</keyword>
<evidence type="ECO:0000313" key="23">
    <source>
        <dbReference type="Proteomes" id="UP000026915"/>
    </source>
</evidence>
<dbReference type="Gene3D" id="1.20.5.4130">
    <property type="match status" value="1"/>
</dbReference>
<evidence type="ECO:0000256" key="2">
    <source>
        <dbReference type="ARBA" id="ARBA00005150"/>
    </source>
</evidence>
<evidence type="ECO:0000256" key="3">
    <source>
        <dbReference type="ARBA" id="ARBA00008276"/>
    </source>
</evidence>
<dbReference type="InterPro" id="IPR036388">
    <property type="entry name" value="WH-like_DNA-bd_sf"/>
</dbReference>
<evidence type="ECO:0000256" key="10">
    <source>
        <dbReference type="ARBA" id="ARBA00022741"/>
    </source>
</evidence>
<comment type="cofactor">
    <cofactor evidence="1">
        <name>a monovalent cation</name>
        <dbReference type="ChEBI" id="CHEBI:60242"/>
    </cofactor>
</comment>
<dbReference type="PRINTS" id="PR00364">
    <property type="entry name" value="DISEASERSIST"/>
</dbReference>
<dbReference type="NCBIfam" id="TIGR01499">
    <property type="entry name" value="folC"/>
    <property type="match status" value="1"/>
</dbReference>
<dbReference type="HOGENOM" id="CLU_252839_0_0_1"/>
<feature type="domain" description="Disease resistance protein winged helix" evidence="20">
    <location>
        <begin position="965"/>
        <end position="1039"/>
    </location>
</feature>
<evidence type="ECO:0000259" key="18">
    <source>
        <dbReference type="Pfam" id="PF00931"/>
    </source>
</evidence>
<dbReference type="FunFam" id="3.40.50.300:FF:001091">
    <property type="entry name" value="Probable disease resistance protein At1g61300"/>
    <property type="match status" value="1"/>
</dbReference>
<dbReference type="GO" id="GO:0046872">
    <property type="term" value="F:metal ion binding"/>
    <property type="evidence" value="ECO:0007669"/>
    <property type="project" value="UniProtKB-KW"/>
</dbReference>
<dbReference type="SUPFAM" id="SSF52540">
    <property type="entry name" value="P-loop containing nucleoside triphosphate hydrolases"/>
    <property type="match status" value="1"/>
</dbReference>
<dbReference type="InterPro" id="IPR036615">
    <property type="entry name" value="Mur_ligase_C_dom_sf"/>
</dbReference>
<dbReference type="Gene3D" id="3.90.190.20">
    <property type="entry name" value="Mur ligase, C-terminal domain"/>
    <property type="match status" value="1"/>
</dbReference>
<evidence type="ECO:0000256" key="13">
    <source>
        <dbReference type="ARBA" id="ARBA00022842"/>
    </source>
</evidence>
<dbReference type="eggNOG" id="KOG2525">
    <property type="taxonomic scope" value="Eukaryota"/>
</dbReference>
<dbReference type="STRING" id="3641.A0A061FL03"/>
<dbReference type="FunFam" id="1.10.10.10:FF:000322">
    <property type="entry name" value="Probable disease resistance protein At1g63360"/>
    <property type="match status" value="1"/>
</dbReference>
<dbReference type="InterPro" id="IPR001645">
    <property type="entry name" value="Folylpolyglutamate_synth"/>
</dbReference>
<dbReference type="Gene3D" id="3.80.10.10">
    <property type="entry name" value="Ribonuclease Inhibitor"/>
    <property type="match status" value="1"/>
</dbReference>
<dbReference type="PANTHER" id="PTHR11136">
    <property type="entry name" value="FOLYLPOLYGLUTAMATE SYNTHASE-RELATED"/>
    <property type="match status" value="1"/>
</dbReference>
<dbReference type="InterPro" id="IPR027417">
    <property type="entry name" value="P-loop_NTPase"/>
</dbReference>
<feature type="domain" description="Disease resistance N-terminal" evidence="19">
    <location>
        <begin position="532"/>
        <end position="621"/>
    </location>
</feature>
<comment type="similarity">
    <text evidence="3">Belongs to the folylpolyglutamate synthase family.</text>
</comment>
<dbReference type="GO" id="GO:0051707">
    <property type="term" value="P:response to other organism"/>
    <property type="evidence" value="ECO:0007669"/>
    <property type="project" value="UniProtKB-ARBA"/>
</dbReference>
<dbReference type="GO" id="GO:0005739">
    <property type="term" value="C:mitochondrion"/>
    <property type="evidence" value="ECO:0000318"/>
    <property type="project" value="GO_Central"/>
</dbReference>
<dbReference type="SUPFAM" id="SSF53623">
    <property type="entry name" value="MurD-like peptide ligases, catalytic domain"/>
    <property type="match status" value="1"/>
</dbReference>
<evidence type="ECO:0000256" key="16">
    <source>
        <dbReference type="ARBA" id="ARBA00047493"/>
    </source>
</evidence>
<keyword evidence="10" id="KW-0547">Nucleotide-binding</keyword>
<evidence type="ECO:0000256" key="6">
    <source>
        <dbReference type="ARBA" id="ARBA00022563"/>
    </source>
</evidence>
<dbReference type="Gene3D" id="3.40.50.300">
    <property type="entry name" value="P-loop containing nucleotide triphosphate hydrolases"/>
    <property type="match status" value="1"/>
</dbReference>
<dbReference type="FunFam" id="3.40.1190.10:FF:000008">
    <property type="entry name" value="Folylpolyglutamate synthase"/>
    <property type="match status" value="1"/>
</dbReference>
<keyword evidence="8" id="KW-0479">Metal-binding</keyword>
<evidence type="ECO:0000256" key="4">
    <source>
        <dbReference type="ARBA" id="ARBA00013025"/>
    </source>
</evidence>
<dbReference type="PROSITE" id="PS01012">
    <property type="entry name" value="FOLYLPOLYGLU_SYNT_2"/>
    <property type="match status" value="1"/>
</dbReference>
<dbReference type="InterPro" id="IPR042197">
    <property type="entry name" value="Apaf_helical"/>
</dbReference>
<dbReference type="GO" id="GO:0046901">
    <property type="term" value="P:tetrahydrofolylpolyglutamate biosynthetic process"/>
    <property type="evidence" value="ECO:0000318"/>
    <property type="project" value="GO_Central"/>
</dbReference>
<dbReference type="Gramene" id="EOY18005">
    <property type="protein sequence ID" value="EOY18005"/>
    <property type="gene ID" value="TCM_042683"/>
</dbReference>
<dbReference type="GO" id="GO:0004326">
    <property type="term" value="F:tetrahydrofolylpolyglutamate synthase activity"/>
    <property type="evidence" value="ECO:0000318"/>
    <property type="project" value="GO_Central"/>
</dbReference>
<dbReference type="GO" id="GO:0005829">
    <property type="term" value="C:cytosol"/>
    <property type="evidence" value="ECO:0000318"/>
    <property type="project" value="GO_Central"/>
</dbReference>
<feature type="domain" description="NB-ARC" evidence="18">
    <location>
        <begin position="698"/>
        <end position="871"/>
    </location>
</feature>
<dbReference type="Pfam" id="PF00931">
    <property type="entry name" value="NB-ARC"/>
    <property type="match status" value="1"/>
</dbReference>
<dbReference type="Proteomes" id="UP000026915">
    <property type="component" value="Chromosome 10"/>
</dbReference>
<evidence type="ECO:0000256" key="1">
    <source>
        <dbReference type="ARBA" id="ARBA00001944"/>
    </source>
</evidence>
<dbReference type="FunFam" id="1.10.8.430:FF:000003">
    <property type="entry name" value="Probable disease resistance protein At5g66910"/>
    <property type="match status" value="1"/>
</dbReference>
<dbReference type="GO" id="GO:0006952">
    <property type="term" value="P:defense response"/>
    <property type="evidence" value="ECO:0007669"/>
    <property type="project" value="UniProtKB-KW"/>
</dbReference>
<keyword evidence="6" id="KW-0554">One-carbon metabolism</keyword>
<dbReference type="InterPro" id="IPR038005">
    <property type="entry name" value="RX-like_CC"/>
</dbReference>
<keyword evidence="23" id="KW-1185">Reference proteome</keyword>
<dbReference type="OMA" id="INNWITE"/>
<evidence type="ECO:0000259" key="21">
    <source>
        <dbReference type="Pfam" id="PF23598"/>
    </source>
</evidence>
<dbReference type="InterPro" id="IPR032675">
    <property type="entry name" value="LRR_dom_sf"/>
</dbReference>
<dbReference type="InterPro" id="IPR058922">
    <property type="entry name" value="WHD_DRP"/>
</dbReference>
<keyword evidence="9" id="KW-0677">Repeat</keyword>
<gene>
    <name evidence="22" type="ORF">TCM_042683</name>
</gene>
<keyword evidence="13" id="KW-0460">Magnesium</keyword>
<name>A0A061FL03_THECC</name>
<dbReference type="SUPFAM" id="SSF52058">
    <property type="entry name" value="L domain-like"/>
    <property type="match status" value="1"/>
</dbReference>
<evidence type="ECO:0000313" key="22">
    <source>
        <dbReference type="EMBL" id="EOY18005.1"/>
    </source>
</evidence>